<feature type="region of interest" description="Disordered" evidence="1">
    <location>
        <begin position="1"/>
        <end position="30"/>
    </location>
</feature>
<reference evidence="2 3" key="1">
    <citation type="submission" date="2021-07" db="EMBL/GenBank/DDBJ databases">
        <title>The Aristolochia fimbriata genome: insights into angiosperm evolution, floral development and chemical biosynthesis.</title>
        <authorList>
            <person name="Jiao Y."/>
        </authorList>
    </citation>
    <scope>NUCLEOTIDE SEQUENCE [LARGE SCALE GENOMIC DNA]</scope>
    <source>
        <strain evidence="2">IBCAS-2021</strain>
        <tissue evidence="2">Leaf</tissue>
    </source>
</reference>
<name>A0AAV7EI24_ARIFI</name>
<keyword evidence="3" id="KW-1185">Reference proteome</keyword>
<feature type="compositionally biased region" description="Basic and acidic residues" evidence="1">
    <location>
        <begin position="166"/>
        <end position="191"/>
    </location>
</feature>
<dbReference type="GO" id="GO:0055028">
    <property type="term" value="C:cortical microtubule"/>
    <property type="evidence" value="ECO:0007669"/>
    <property type="project" value="TreeGrafter"/>
</dbReference>
<feature type="compositionally biased region" description="Basic and acidic residues" evidence="1">
    <location>
        <begin position="276"/>
        <end position="287"/>
    </location>
</feature>
<evidence type="ECO:0000313" key="3">
    <source>
        <dbReference type="Proteomes" id="UP000825729"/>
    </source>
</evidence>
<organism evidence="2 3">
    <name type="scientific">Aristolochia fimbriata</name>
    <name type="common">White veined hardy Dutchman's pipe vine</name>
    <dbReference type="NCBI Taxonomy" id="158543"/>
    <lineage>
        <taxon>Eukaryota</taxon>
        <taxon>Viridiplantae</taxon>
        <taxon>Streptophyta</taxon>
        <taxon>Embryophyta</taxon>
        <taxon>Tracheophyta</taxon>
        <taxon>Spermatophyta</taxon>
        <taxon>Magnoliopsida</taxon>
        <taxon>Magnoliidae</taxon>
        <taxon>Piperales</taxon>
        <taxon>Aristolochiaceae</taxon>
        <taxon>Aristolochia</taxon>
    </lineage>
</organism>
<dbReference type="EMBL" id="JAINDJ010000005">
    <property type="protein sequence ID" value="KAG9446868.1"/>
    <property type="molecule type" value="Genomic_DNA"/>
</dbReference>
<feature type="region of interest" description="Disordered" evidence="1">
    <location>
        <begin position="363"/>
        <end position="409"/>
    </location>
</feature>
<dbReference type="Proteomes" id="UP000825729">
    <property type="component" value="Unassembled WGS sequence"/>
</dbReference>
<dbReference type="GO" id="GO:0043622">
    <property type="term" value="P:cortical microtubule organization"/>
    <property type="evidence" value="ECO:0007669"/>
    <property type="project" value="TreeGrafter"/>
</dbReference>
<dbReference type="AlphaFoldDB" id="A0AAV7EI24"/>
<dbReference type="PANTHER" id="PTHR31949:SF6">
    <property type="entry name" value="DUF4005 DOMAIN-CONTAINING PROTEIN"/>
    <property type="match status" value="1"/>
</dbReference>
<feature type="region of interest" description="Disordered" evidence="1">
    <location>
        <begin position="263"/>
        <end position="296"/>
    </location>
</feature>
<protein>
    <submittedName>
        <fullName evidence="2">Uncharacterized protein</fullName>
    </submittedName>
</protein>
<evidence type="ECO:0000313" key="2">
    <source>
        <dbReference type="EMBL" id="KAG9446868.1"/>
    </source>
</evidence>
<proteinExistence type="predicted"/>
<feature type="compositionally biased region" description="Polar residues" evidence="1">
    <location>
        <begin position="231"/>
        <end position="249"/>
    </location>
</feature>
<accession>A0AAV7EI24</accession>
<comment type="caution">
    <text evidence="2">The sequence shown here is derived from an EMBL/GenBank/DDBJ whole genome shotgun (WGS) entry which is preliminary data.</text>
</comment>
<feature type="region of interest" description="Disordered" evidence="1">
    <location>
        <begin position="141"/>
        <end position="251"/>
    </location>
</feature>
<gene>
    <name evidence="2" type="ORF">H6P81_012996</name>
</gene>
<sequence>MKGISSTGGGRRKTTVGPPTSKPTRKDRDEDLLLFHEMLRRERERTLSLLQPVISDEFDANPGGNYSMYKLIPSGKKGGPGLELLNTGNDKNDYDWLKTPPATPLFPSLEMEATGPQLAIQRDIHIVLPVKYSRFSGKSAEASKSSNAHDGTKSPATKPVSLVSGDKGRPEATDLSRSAKTDRARNARDQYSKPGSRGVSPVVRSRTPSTIFPGILFSDDTPPKNLRTALSERSTSATRGRGSVSSSNTKPERVAVVVNPRRQSCSPTVSRGSMMKVHDKDQKDKGQGRLSNNGGAFLGSRMVEKVMNARKSVAGDEKEPKPRFRVVSGGDGTGFGRMLSKSSLDMADLKHMDMKGASTNYPIFHNRTAKNSTRRGNCGEGSADQEDSNPGQGKEEEEEEAQMEKIRGK</sequence>
<evidence type="ECO:0000256" key="1">
    <source>
        <dbReference type="SAM" id="MobiDB-lite"/>
    </source>
</evidence>
<dbReference type="PANTHER" id="PTHR31949">
    <property type="entry name" value="GASTRIC MUCIN-LIKE PROTEIN"/>
    <property type="match status" value="1"/>
</dbReference>